<accession>A0A6J4J8J9</accession>
<gene>
    <name evidence="1" type="ORF">AVDCRST_MAG26-2815</name>
</gene>
<reference evidence="1" key="1">
    <citation type="submission" date="2020-02" db="EMBL/GenBank/DDBJ databases">
        <authorList>
            <person name="Meier V. D."/>
        </authorList>
    </citation>
    <scope>NUCLEOTIDE SEQUENCE</scope>
    <source>
        <strain evidence="1">AVDCRST_MAG26</strain>
    </source>
</reference>
<dbReference type="EMBL" id="CADCTK010000654">
    <property type="protein sequence ID" value="CAA9270894.1"/>
    <property type="molecule type" value="Genomic_DNA"/>
</dbReference>
<organism evidence="1">
    <name type="scientific">uncultured Chloroflexia bacterium</name>
    <dbReference type="NCBI Taxonomy" id="1672391"/>
    <lineage>
        <taxon>Bacteria</taxon>
        <taxon>Bacillati</taxon>
        <taxon>Chloroflexota</taxon>
        <taxon>Chloroflexia</taxon>
        <taxon>environmental samples</taxon>
    </lineage>
</organism>
<sequence>MRAIRRQHADAGKSVNLGATGLRSAVDYHEEGDQMIIPSR</sequence>
<evidence type="ECO:0000313" key="1">
    <source>
        <dbReference type="EMBL" id="CAA9270894.1"/>
    </source>
</evidence>
<proteinExistence type="predicted"/>
<name>A0A6J4J8J9_9CHLR</name>
<protein>
    <submittedName>
        <fullName evidence="1">Uncharacterized protein</fullName>
    </submittedName>
</protein>
<dbReference type="AlphaFoldDB" id="A0A6J4J8J9"/>